<reference evidence="2 3" key="1">
    <citation type="journal article" date="2019" name="Commun. Biol.">
        <title>The bagworm genome reveals a unique fibroin gene that provides high tensile strength.</title>
        <authorList>
            <person name="Kono N."/>
            <person name="Nakamura H."/>
            <person name="Ohtoshi R."/>
            <person name="Tomita M."/>
            <person name="Numata K."/>
            <person name="Arakawa K."/>
        </authorList>
    </citation>
    <scope>NUCLEOTIDE SEQUENCE [LARGE SCALE GENOMIC DNA]</scope>
</reference>
<accession>A0A4C1V0F0</accession>
<comment type="caution">
    <text evidence="2">The sequence shown here is derived from an EMBL/GenBank/DDBJ whole genome shotgun (WGS) entry which is preliminary data.</text>
</comment>
<dbReference type="Proteomes" id="UP000299102">
    <property type="component" value="Unassembled WGS sequence"/>
</dbReference>
<keyword evidence="3" id="KW-1185">Reference proteome</keyword>
<organism evidence="2 3">
    <name type="scientific">Eumeta variegata</name>
    <name type="common">Bagworm moth</name>
    <name type="synonym">Eumeta japonica</name>
    <dbReference type="NCBI Taxonomy" id="151549"/>
    <lineage>
        <taxon>Eukaryota</taxon>
        <taxon>Metazoa</taxon>
        <taxon>Ecdysozoa</taxon>
        <taxon>Arthropoda</taxon>
        <taxon>Hexapoda</taxon>
        <taxon>Insecta</taxon>
        <taxon>Pterygota</taxon>
        <taxon>Neoptera</taxon>
        <taxon>Endopterygota</taxon>
        <taxon>Lepidoptera</taxon>
        <taxon>Glossata</taxon>
        <taxon>Ditrysia</taxon>
        <taxon>Tineoidea</taxon>
        <taxon>Psychidae</taxon>
        <taxon>Oiketicinae</taxon>
        <taxon>Eumeta</taxon>
    </lineage>
</organism>
<protein>
    <submittedName>
        <fullName evidence="2">Uncharacterized protein</fullName>
    </submittedName>
</protein>
<feature type="region of interest" description="Disordered" evidence="1">
    <location>
        <begin position="17"/>
        <end position="38"/>
    </location>
</feature>
<evidence type="ECO:0000256" key="1">
    <source>
        <dbReference type="SAM" id="MobiDB-lite"/>
    </source>
</evidence>
<proteinExistence type="predicted"/>
<dbReference type="AlphaFoldDB" id="A0A4C1V0F0"/>
<gene>
    <name evidence="2" type="ORF">EVAR_18509_1</name>
</gene>
<evidence type="ECO:0000313" key="2">
    <source>
        <dbReference type="EMBL" id="GBP31970.1"/>
    </source>
</evidence>
<name>A0A4C1V0F0_EUMVA</name>
<evidence type="ECO:0000313" key="3">
    <source>
        <dbReference type="Proteomes" id="UP000299102"/>
    </source>
</evidence>
<feature type="compositionally biased region" description="Basic and acidic residues" evidence="1">
    <location>
        <begin position="18"/>
        <end position="28"/>
    </location>
</feature>
<dbReference type="EMBL" id="BGZK01000253">
    <property type="protein sequence ID" value="GBP31970.1"/>
    <property type="molecule type" value="Genomic_DNA"/>
</dbReference>
<sequence length="179" mass="19628">MLSRYFNSMSYRTLQRHSGVDEISERAPSRARAPGAAHTRGYVVGAKKIVLWRNSPLGRHATPADNASPSATCRSSLYGVIALMSYTDTPLASNLGIIELLPKVEADGRVNSLSERGMHSQSKNETTCFDKFSICPWHDIVTLLLYCGVSKAPPSGLLLHYFTAPPEHSDSSPPQRLNE</sequence>